<feature type="chain" id="PRO_5037449201" description="carbonic anhydrase" evidence="7">
    <location>
        <begin position="18"/>
        <end position="221"/>
    </location>
</feature>
<keyword evidence="3" id="KW-0479">Metal-binding</keyword>
<accession>A0A915EF27</accession>
<feature type="domain" description="Alpha-carbonic anhydrase" evidence="8">
    <location>
        <begin position="41"/>
        <end position="221"/>
    </location>
</feature>
<evidence type="ECO:0000256" key="4">
    <source>
        <dbReference type="ARBA" id="ARBA00022833"/>
    </source>
</evidence>
<protein>
    <recommendedName>
        <fullName evidence="2">carbonic anhydrase</fullName>
        <ecNumber evidence="2">4.2.1.1</ecNumber>
    </recommendedName>
</protein>
<sequence>MLSALLAIALLLSSITCAPMFSRIPARFTAGRTRNIPNFPMPFEVIDGIMSKLKFKSLFIDDPEAKQSPIALNTFAPAIQLSKTKFLRLQNYDRCLMDNWSTMEFTRIYKHQWRMLPKSSYRYVQHTFTGSCGQKGSEHYFNGQQYDGELHIVHEAIDGSDEDAVLAVFLQAGTDGSALKVEAETASLITEYEHPTHIQIDGLTEKLPKSSTTNFMRYKDH</sequence>
<dbReference type="EC" id="4.2.1.1" evidence="2"/>
<name>A0A915EF27_9BILA</name>
<dbReference type="GO" id="GO:0004089">
    <property type="term" value="F:carbonate dehydratase activity"/>
    <property type="evidence" value="ECO:0007669"/>
    <property type="project" value="UniProtKB-EC"/>
</dbReference>
<dbReference type="InterPro" id="IPR023561">
    <property type="entry name" value="Carbonic_anhydrase_a-class"/>
</dbReference>
<feature type="signal peptide" evidence="7">
    <location>
        <begin position="1"/>
        <end position="17"/>
    </location>
</feature>
<keyword evidence="9" id="KW-1185">Reference proteome</keyword>
<dbReference type="Proteomes" id="UP000887574">
    <property type="component" value="Unplaced"/>
</dbReference>
<dbReference type="AlphaFoldDB" id="A0A915EF27"/>
<dbReference type="InterPro" id="IPR001148">
    <property type="entry name" value="CA_dom"/>
</dbReference>
<evidence type="ECO:0000256" key="5">
    <source>
        <dbReference type="ARBA" id="ARBA00023239"/>
    </source>
</evidence>
<evidence type="ECO:0000313" key="10">
    <source>
        <dbReference type="WBParaSite" id="jg6000"/>
    </source>
</evidence>
<keyword evidence="5" id="KW-0456">Lyase</keyword>
<evidence type="ECO:0000256" key="7">
    <source>
        <dbReference type="SAM" id="SignalP"/>
    </source>
</evidence>
<evidence type="ECO:0000313" key="9">
    <source>
        <dbReference type="Proteomes" id="UP000887574"/>
    </source>
</evidence>
<comment type="similarity">
    <text evidence="1">Belongs to the alpha-carbonic anhydrase family.</text>
</comment>
<evidence type="ECO:0000256" key="3">
    <source>
        <dbReference type="ARBA" id="ARBA00022723"/>
    </source>
</evidence>
<comment type="catalytic activity">
    <reaction evidence="6">
        <text>hydrogencarbonate + H(+) = CO2 + H2O</text>
        <dbReference type="Rhea" id="RHEA:10748"/>
        <dbReference type="ChEBI" id="CHEBI:15377"/>
        <dbReference type="ChEBI" id="CHEBI:15378"/>
        <dbReference type="ChEBI" id="CHEBI:16526"/>
        <dbReference type="ChEBI" id="CHEBI:17544"/>
        <dbReference type="EC" id="4.2.1.1"/>
    </reaction>
</comment>
<proteinExistence type="inferred from homology"/>
<organism evidence="9 10">
    <name type="scientific">Ditylenchus dipsaci</name>
    <dbReference type="NCBI Taxonomy" id="166011"/>
    <lineage>
        <taxon>Eukaryota</taxon>
        <taxon>Metazoa</taxon>
        <taxon>Ecdysozoa</taxon>
        <taxon>Nematoda</taxon>
        <taxon>Chromadorea</taxon>
        <taxon>Rhabditida</taxon>
        <taxon>Tylenchina</taxon>
        <taxon>Tylenchomorpha</taxon>
        <taxon>Sphaerularioidea</taxon>
        <taxon>Anguinidae</taxon>
        <taxon>Anguininae</taxon>
        <taxon>Ditylenchus</taxon>
    </lineage>
</organism>
<keyword evidence="4" id="KW-0862">Zinc</keyword>
<dbReference type="PANTHER" id="PTHR18952:SF265">
    <property type="entry name" value="CARBONIC ANHYDRASE"/>
    <property type="match status" value="1"/>
</dbReference>
<evidence type="ECO:0000256" key="2">
    <source>
        <dbReference type="ARBA" id="ARBA00012925"/>
    </source>
</evidence>
<dbReference type="InterPro" id="IPR036398">
    <property type="entry name" value="CA_dom_sf"/>
</dbReference>
<evidence type="ECO:0000256" key="1">
    <source>
        <dbReference type="ARBA" id="ARBA00010718"/>
    </source>
</evidence>
<dbReference type="Pfam" id="PF00194">
    <property type="entry name" value="Carb_anhydrase"/>
    <property type="match status" value="1"/>
</dbReference>
<reference evidence="10" key="1">
    <citation type="submission" date="2022-11" db="UniProtKB">
        <authorList>
            <consortium name="WormBaseParasite"/>
        </authorList>
    </citation>
    <scope>IDENTIFICATION</scope>
</reference>
<dbReference type="GO" id="GO:0008270">
    <property type="term" value="F:zinc ion binding"/>
    <property type="evidence" value="ECO:0007669"/>
    <property type="project" value="InterPro"/>
</dbReference>
<dbReference type="PROSITE" id="PS51144">
    <property type="entry name" value="ALPHA_CA_2"/>
    <property type="match status" value="1"/>
</dbReference>
<dbReference type="WBParaSite" id="jg6000">
    <property type="protein sequence ID" value="jg6000"/>
    <property type="gene ID" value="jg6000"/>
</dbReference>
<evidence type="ECO:0000256" key="6">
    <source>
        <dbReference type="ARBA" id="ARBA00048348"/>
    </source>
</evidence>
<evidence type="ECO:0000259" key="8">
    <source>
        <dbReference type="PROSITE" id="PS51144"/>
    </source>
</evidence>
<dbReference type="SUPFAM" id="SSF51069">
    <property type="entry name" value="Carbonic anhydrase"/>
    <property type="match status" value="1"/>
</dbReference>
<keyword evidence="7" id="KW-0732">Signal</keyword>
<dbReference type="PANTHER" id="PTHR18952">
    <property type="entry name" value="CARBONIC ANHYDRASE"/>
    <property type="match status" value="1"/>
</dbReference>
<dbReference type="Gene3D" id="3.10.200.10">
    <property type="entry name" value="Alpha carbonic anhydrase"/>
    <property type="match status" value="1"/>
</dbReference>